<feature type="domain" description="Carrier" evidence="4">
    <location>
        <begin position="1031"/>
        <end position="1106"/>
    </location>
</feature>
<dbReference type="PROSITE" id="PS50075">
    <property type="entry name" value="CARRIER"/>
    <property type="match status" value="1"/>
</dbReference>
<sequence>MSAIDGFLSSLRKQDVRLWLEGERLRFSAPPGVMTPELQGQMKARKEEIIAFLQQAGQSLRSAAEIIPTGPREGDLPLSSGQQRLWFLEQLQGPSGAYNMPAALRLDGTLDPGALQRSLDEIVRRHEVLRTSYGQVQGRPVQRILPATPVSMPQVDLQRLPPSERQEEVRRRAAEEARKPFDLTRDMPLRLCLLRLGEREHVLLLTLHHIASDGWSIGVLIRELAEFYRAFTSDKAPSLPELSIQYADFARWQHQLAASGALQPQLTYWREHLAGAPSLLELPTDRPRPAAQRFHGATRRFTVPAELTARLKQLSREAESTLFMTLLATFGVLLSRYSRQKDVVIGAPIANRLPQTEPLMGLFVNTLPLRLSLESSPSFSELLSQVRRTTLAGYAHQALPFEQLVEVLQPTRDLSHHPLFQVLFTLQNTPSERLALPGLTVELLEIESGTSQFDLSLSMAETPQGLVSELNFDSDLFDDATIERMTGHFLSLLSAAVADPSQPASRMPLLTEGERTRLLREWNATTREVTPPHSLHGLFEAQVARRPEAVAARFETRALTYGELDERANRLAQHLRGLGVQPGQRVGIFLERSLELLVGLLGILKAGAAYVPLDPLYPAERLAHILEDSGVTVLLTEPELAPQAPSHKARTVLLADAADAPSSALQLPIASEHLAYVLYTSGSTGKPKGVAVPHGAVVNFMHSMRRQPGMTEQDTLFAVTTIAFDISVLELFLPLSVGACVVIASRETAVDGTRLLPALAASRATVMQATPSTWRMMLALGWTGNPALKMLCGGEALPTDLLAPLRTRGSALWNMYGPTETTIWSTLSRVEEKGRLTIGRPIDNTQVYVLDESLQPVPLGVVGSLYIGGQGVAQGYLNRPELTAERFVPDPFGTVPGARLYCTGDLVRALPDGTLEFLGRGDGQIKLRGHRIELGEIEARLAQHPGVQEVAVRLWDVAGSPELVAYFRPGSGAAPDAQALREHLRPHLPAYMIPTHFVSLETFPRTNNGKLNRQALPPPTASQRAAADFQAPRTPLEIRLAEIWREVLAVAQVGLSDNFFDLGGHSMKAVQVLARVQEEWRVDVSLRVLFEQPTLGAMAKHLEAQQPGKAAASPPPLVALPRQARRVQATSRAELNLPEPSKKQD</sequence>
<dbReference type="InterPro" id="IPR010071">
    <property type="entry name" value="AA_adenyl_dom"/>
</dbReference>
<protein>
    <submittedName>
        <fullName evidence="5">Amino acid adenylation domain-containing protein</fullName>
    </submittedName>
</protein>
<dbReference type="InterPro" id="IPR041464">
    <property type="entry name" value="TubC_N"/>
</dbReference>
<dbReference type="InterPro" id="IPR006162">
    <property type="entry name" value="Ppantetheine_attach_site"/>
</dbReference>
<dbReference type="Gene3D" id="3.30.559.30">
    <property type="entry name" value="Nonribosomal peptide synthetase, condensation domain"/>
    <property type="match status" value="1"/>
</dbReference>
<evidence type="ECO:0000313" key="6">
    <source>
        <dbReference type="Proteomes" id="UP001291309"/>
    </source>
</evidence>
<dbReference type="SUPFAM" id="SSF56801">
    <property type="entry name" value="Acetyl-CoA synthetase-like"/>
    <property type="match status" value="1"/>
</dbReference>
<keyword evidence="2" id="KW-0596">Phosphopantetheine</keyword>
<dbReference type="SUPFAM" id="SSF52777">
    <property type="entry name" value="CoA-dependent acyltransferases"/>
    <property type="match status" value="2"/>
</dbReference>
<dbReference type="InterPro" id="IPR009081">
    <property type="entry name" value="PP-bd_ACP"/>
</dbReference>
<dbReference type="PANTHER" id="PTHR45527:SF1">
    <property type="entry name" value="FATTY ACID SYNTHASE"/>
    <property type="match status" value="1"/>
</dbReference>
<dbReference type="InterPro" id="IPR044894">
    <property type="entry name" value="TubC_N_sf"/>
</dbReference>
<dbReference type="PROSITE" id="PS00455">
    <property type="entry name" value="AMP_BINDING"/>
    <property type="match status" value="1"/>
</dbReference>
<dbReference type="Pfam" id="PF13193">
    <property type="entry name" value="AMP-binding_C"/>
    <property type="match status" value="1"/>
</dbReference>
<comment type="cofactor">
    <cofactor evidence="1">
        <name>pantetheine 4'-phosphate</name>
        <dbReference type="ChEBI" id="CHEBI:47942"/>
    </cofactor>
</comment>
<dbReference type="Pfam" id="PF00668">
    <property type="entry name" value="Condensation"/>
    <property type="match status" value="1"/>
</dbReference>
<dbReference type="NCBIfam" id="TIGR01733">
    <property type="entry name" value="AA-adenyl-dom"/>
    <property type="match status" value="1"/>
</dbReference>
<dbReference type="InterPro" id="IPR025110">
    <property type="entry name" value="AMP-bd_C"/>
</dbReference>
<gene>
    <name evidence="5" type="ORF">SYV04_24035</name>
</gene>
<evidence type="ECO:0000256" key="2">
    <source>
        <dbReference type="ARBA" id="ARBA00022450"/>
    </source>
</evidence>
<dbReference type="InterPro" id="IPR020806">
    <property type="entry name" value="PKS_PP-bd"/>
</dbReference>
<dbReference type="SMART" id="SM00823">
    <property type="entry name" value="PKS_PP"/>
    <property type="match status" value="1"/>
</dbReference>
<dbReference type="InterPro" id="IPR023213">
    <property type="entry name" value="CAT-like_dom_sf"/>
</dbReference>
<keyword evidence="6" id="KW-1185">Reference proteome</keyword>
<dbReference type="RefSeq" id="WP_321548205.1">
    <property type="nucleotide sequence ID" value="NZ_JAXIVS010000008.1"/>
</dbReference>
<dbReference type="Pfam" id="PF00501">
    <property type="entry name" value="AMP-binding"/>
    <property type="match status" value="1"/>
</dbReference>
<keyword evidence="3" id="KW-0597">Phosphoprotein</keyword>
<evidence type="ECO:0000259" key="4">
    <source>
        <dbReference type="PROSITE" id="PS50075"/>
    </source>
</evidence>
<dbReference type="PANTHER" id="PTHR45527">
    <property type="entry name" value="NONRIBOSOMAL PEPTIDE SYNTHETASE"/>
    <property type="match status" value="1"/>
</dbReference>
<dbReference type="SUPFAM" id="SSF47336">
    <property type="entry name" value="ACP-like"/>
    <property type="match status" value="1"/>
</dbReference>
<dbReference type="Gene3D" id="3.30.559.10">
    <property type="entry name" value="Chloramphenicol acetyltransferase-like domain"/>
    <property type="match status" value="1"/>
</dbReference>
<dbReference type="EMBL" id="JAXIVS010000008">
    <property type="protein sequence ID" value="MDY7229484.1"/>
    <property type="molecule type" value="Genomic_DNA"/>
</dbReference>
<dbReference type="InterPro" id="IPR000873">
    <property type="entry name" value="AMP-dep_synth/lig_dom"/>
</dbReference>
<dbReference type="Gene3D" id="3.40.50.980">
    <property type="match status" value="2"/>
</dbReference>
<dbReference type="Proteomes" id="UP001291309">
    <property type="component" value="Unassembled WGS sequence"/>
</dbReference>
<dbReference type="CDD" id="cd12116">
    <property type="entry name" value="A_NRPS_Ta1_like"/>
    <property type="match status" value="1"/>
</dbReference>
<evidence type="ECO:0000256" key="3">
    <source>
        <dbReference type="ARBA" id="ARBA00022553"/>
    </source>
</evidence>
<name>A0ABU5H9H5_9BACT</name>
<dbReference type="CDD" id="cd19531">
    <property type="entry name" value="LCL_NRPS-like"/>
    <property type="match status" value="1"/>
</dbReference>
<dbReference type="Gene3D" id="2.30.38.10">
    <property type="entry name" value="Luciferase, Domain 3"/>
    <property type="match status" value="1"/>
</dbReference>
<accession>A0ABU5H9H5</accession>
<reference evidence="5 6" key="1">
    <citation type="submission" date="2023-12" db="EMBL/GenBank/DDBJ databases">
        <title>the genome sequence of Hyalangium sp. s54d21.</title>
        <authorList>
            <person name="Zhang X."/>
        </authorList>
    </citation>
    <scope>NUCLEOTIDE SEQUENCE [LARGE SCALE GENOMIC DNA]</scope>
    <source>
        <strain evidence="6">s54d21</strain>
    </source>
</reference>
<proteinExistence type="predicted"/>
<dbReference type="InterPro" id="IPR036736">
    <property type="entry name" value="ACP-like_sf"/>
</dbReference>
<dbReference type="Pfam" id="PF00550">
    <property type="entry name" value="PP-binding"/>
    <property type="match status" value="1"/>
</dbReference>
<dbReference type="InterPro" id="IPR045851">
    <property type="entry name" value="AMP-bd_C_sf"/>
</dbReference>
<evidence type="ECO:0000256" key="1">
    <source>
        <dbReference type="ARBA" id="ARBA00001957"/>
    </source>
</evidence>
<dbReference type="PROSITE" id="PS00012">
    <property type="entry name" value="PHOSPHOPANTETHEINE"/>
    <property type="match status" value="1"/>
</dbReference>
<evidence type="ECO:0000313" key="5">
    <source>
        <dbReference type="EMBL" id="MDY7229484.1"/>
    </source>
</evidence>
<dbReference type="InterPro" id="IPR001242">
    <property type="entry name" value="Condensation_dom"/>
</dbReference>
<dbReference type="InterPro" id="IPR020845">
    <property type="entry name" value="AMP-binding_CS"/>
</dbReference>
<dbReference type="Gene3D" id="1.10.10.1830">
    <property type="entry name" value="Non-ribosomal peptide synthase, adenylation domain"/>
    <property type="match status" value="1"/>
</dbReference>
<organism evidence="5 6">
    <name type="scientific">Hyalangium rubrum</name>
    <dbReference type="NCBI Taxonomy" id="3103134"/>
    <lineage>
        <taxon>Bacteria</taxon>
        <taxon>Pseudomonadati</taxon>
        <taxon>Myxococcota</taxon>
        <taxon>Myxococcia</taxon>
        <taxon>Myxococcales</taxon>
        <taxon>Cystobacterineae</taxon>
        <taxon>Archangiaceae</taxon>
        <taxon>Hyalangium</taxon>
    </lineage>
</organism>
<dbReference type="Pfam" id="PF18563">
    <property type="entry name" value="TubC_N"/>
    <property type="match status" value="1"/>
</dbReference>
<dbReference type="Gene3D" id="1.10.1200.10">
    <property type="entry name" value="ACP-like"/>
    <property type="match status" value="1"/>
</dbReference>
<dbReference type="Gene3D" id="3.30.300.30">
    <property type="match status" value="1"/>
</dbReference>
<comment type="caution">
    <text evidence="5">The sequence shown here is derived from an EMBL/GenBank/DDBJ whole genome shotgun (WGS) entry which is preliminary data.</text>
</comment>